<feature type="transmembrane region" description="Helical" evidence="1">
    <location>
        <begin position="5"/>
        <end position="23"/>
    </location>
</feature>
<keyword evidence="1" id="KW-1133">Transmembrane helix</keyword>
<dbReference type="AlphaFoldDB" id="A0A2P2JDE1"/>
<sequence length="83" mass="9693">MARSFWGLNFVPISFFNFFIFYLDITWFLKALLLGYMSWGKEGISIILTLVPVVFELKCGPVLYLGKCKKDRRKMPFFGHQCG</sequence>
<evidence type="ECO:0000256" key="1">
    <source>
        <dbReference type="SAM" id="Phobius"/>
    </source>
</evidence>
<accession>A0A2P2JDE1</accession>
<protein>
    <submittedName>
        <fullName evidence="2">Uncharacterized protein</fullName>
    </submittedName>
</protein>
<dbReference type="EMBL" id="GGEC01011023">
    <property type="protein sequence ID" value="MBW91506.1"/>
    <property type="molecule type" value="Transcribed_RNA"/>
</dbReference>
<keyword evidence="1" id="KW-0472">Membrane</keyword>
<name>A0A2P2JDE1_RHIMU</name>
<proteinExistence type="predicted"/>
<organism evidence="2">
    <name type="scientific">Rhizophora mucronata</name>
    <name type="common">Asiatic mangrove</name>
    <dbReference type="NCBI Taxonomy" id="61149"/>
    <lineage>
        <taxon>Eukaryota</taxon>
        <taxon>Viridiplantae</taxon>
        <taxon>Streptophyta</taxon>
        <taxon>Embryophyta</taxon>
        <taxon>Tracheophyta</taxon>
        <taxon>Spermatophyta</taxon>
        <taxon>Magnoliopsida</taxon>
        <taxon>eudicotyledons</taxon>
        <taxon>Gunneridae</taxon>
        <taxon>Pentapetalae</taxon>
        <taxon>rosids</taxon>
        <taxon>fabids</taxon>
        <taxon>Malpighiales</taxon>
        <taxon>Rhizophoraceae</taxon>
        <taxon>Rhizophora</taxon>
    </lineage>
</organism>
<evidence type="ECO:0000313" key="2">
    <source>
        <dbReference type="EMBL" id="MBW91506.1"/>
    </source>
</evidence>
<reference evidence="2" key="1">
    <citation type="submission" date="2018-02" db="EMBL/GenBank/DDBJ databases">
        <title>Rhizophora mucronata_Transcriptome.</title>
        <authorList>
            <person name="Meera S.P."/>
            <person name="Sreeshan A."/>
            <person name="Augustine A."/>
        </authorList>
    </citation>
    <scope>NUCLEOTIDE SEQUENCE</scope>
    <source>
        <tissue evidence="2">Leaf</tissue>
    </source>
</reference>
<feature type="transmembrane region" description="Helical" evidence="1">
    <location>
        <begin position="43"/>
        <end position="65"/>
    </location>
</feature>
<keyword evidence="1" id="KW-0812">Transmembrane</keyword>